<dbReference type="AlphaFoldDB" id="A0A9W6C932"/>
<dbReference type="Proteomes" id="UP001145094">
    <property type="component" value="Unassembled WGS sequence"/>
</dbReference>
<reference evidence="3" key="3">
    <citation type="journal article" date="2023" name="Int. J. Syst. Evol. Microbiol.">
        <title>Sellimonas catena sp. nov., isolated from human faeces.</title>
        <authorList>
            <person name="Hisatomi A."/>
            <person name="Ohkuma M."/>
            <person name="Sakamoto M."/>
        </authorList>
    </citation>
    <scope>NUCLEOTIDE SEQUENCE</scope>
    <source>
        <strain evidence="3">18CBH55</strain>
    </source>
</reference>
<dbReference type="Pfam" id="PF08447">
    <property type="entry name" value="PAS_3"/>
    <property type="match status" value="1"/>
</dbReference>
<dbReference type="InterPro" id="IPR000014">
    <property type="entry name" value="PAS"/>
</dbReference>
<dbReference type="Gene3D" id="3.30.70.270">
    <property type="match status" value="1"/>
</dbReference>
<dbReference type="PROSITE" id="PS50887">
    <property type="entry name" value="GGDEF"/>
    <property type="match status" value="1"/>
</dbReference>
<dbReference type="InterPro" id="IPR035965">
    <property type="entry name" value="PAS-like_dom_sf"/>
</dbReference>
<feature type="domain" description="PAC" evidence="1">
    <location>
        <begin position="83"/>
        <end position="131"/>
    </location>
</feature>
<sequence>MSKTSLDRRVVTIMNHIHAGVLYCKNDRYSTILYANDYFYQMIGYEKDEFAILFSNRFADLVVDDVAPILISVKEHIALGKDLDFEYRMHNKKGEIFWIHDTAKYDPENDSWYVTIMDITEMKSLKYERERLEFYLNNMPNKIVICNLDTTIIYKNRQAAQCSYFNSEVTSLYQLERGHVLVKSLDEILCRASDGETQEYETRYRKNGVFIGHDKNRLIPIRNSEGINDTYGHRTGDEIIRMTARKLTSMLGPEDYICRFGGDEFLILFVDQALENIIKKARYVLNTALSPDSIGGTTIRITYSAGIASRGSGDDYESLLLKADRALYRTKANGKNNIHIFNGS</sequence>
<dbReference type="Gene3D" id="3.30.450.20">
    <property type="entry name" value="PAS domain"/>
    <property type="match status" value="1"/>
</dbReference>
<evidence type="ECO:0008006" key="5">
    <source>
        <dbReference type="Google" id="ProtNLM"/>
    </source>
</evidence>
<gene>
    <name evidence="3" type="ORF">Selli2_03770</name>
</gene>
<dbReference type="NCBIfam" id="TIGR00254">
    <property type="entry name" value="GGDEF"/>
    <property type="match status" value="1"/>
</dbReference>
<dbReference type="InterPro" id="IPR000160">
    <property type="entry name" value="GGDEF_dom"/>
</dbReference>
<accession>A0A9W6C932</accession>
<dbReference type="CDD" id="cd00130">
    <property type="entry name" value="PAS"/>
    <property type="match status" value="1"/>
</dbReference>
<evidence type="ECO:0000259" key="2">
    <source>
        <dbReference type="PROSITE" id="PS50887"/>
    </source>
</evidence>
<evidence type="ECO:0000313" key="4">
    <source>
        <dbReference type="Proteomes" id="UP001145094"/>
    </source>
</evidence>
<dbReference type="SUPFAM" id="SSF55785">
    <property type="entry name" value="PYP-like sensor domain (PAS domain)"/>
    <property type="match status" value="1"/>
</dbReference>
<protein>
    <recommendedName>
        <fullName evidence="5">Diguanylate cyclase</fullName>
    </recommendedName>
</protein>
<reference evidence="3" key="2">
    <citation type="submission" date="2022-11" db="EMBL/GenBank/DDBJ databases">
        <title>Draft genome sequence of Sellimonas catena strain 18CBH55.</title>
        <authorList>
            <person name="Hisatomi A."/>
            <person name="Ohkuma M."/>
            <person name="Sakamoto M."/>
        </authorList>
    </citation>
    <scope>NUCLEOTIDE SEQUENCE</scope>
    <source>
        <strain evidence="3">18CBH55</strain>
    </source>
</reference>
<dbReference type="Pfam" id="PF00990">
    <property type="entry name" value="GGDEF"/>
    <property type="match status" value="1"/>
</dbReference>
<dbReference type="PANTHER" id="PTHR44757">
    <property type="entry name" value="DIGUANYLATE CYCLASE DGCP"/>
    <property type="match status" value="1"/>
</dbReference>
<dbReference type="InterPro" id="IPR052155">
    <property type="entry name" value="Biofilm_reg_signaling"/>
</dbReference>
<dbReference type="InterPro" id="IPR000700">
    <property type="entry name" value="PAS-assoc_C"/>
</dbReference>
<dbReference type="InterPro" id="IPR043128">
    <property type="entry name" value="Rev_trsase/Diguanyl_cyclase"/>
</dbReference>
<dbReference type="InterPro" id="IPR013655">
    <property type="entry name" value="PAS_fold_3"/>
</dbReference>
<dbReference type="CDD" id="cd01949">
    <property type="entry name" value="GGDEF"/>
    <property type="match status" value="1"/>
</dbReference>
<dbReference type="EMBL" id="BSCH01000002">
    <property type="protein sequence ID" value="GLG88951.1"/>
    <property type="molecule type" value="Genomic_DNA"/>
</dbReference>
<dbReference type="InterPro" id="IPR029787">
    <property type="entry name" value="Nucleotide_cyclase"/>
</dbReference>
<proteinExistence type="predicted"/>
<name>A0A9W6C932_9FIRM</name>
<dbReference type="RefSeq" id="WP_281844374.1">
    <property type="nucleotide sequence ID" value="NZ_BSCH01000002.1"/>
</dbReference>
<dbReference type="SMART" id="SM00267">
    <property type="entry name" value="GGDEF"/>
    <property type="match status" value="1"/>
</dbReference>
<dbReference type="PROSITE" id="PS50113">
    <property type="entry name" value="PAC"/>
    <property type="match status" value="1"/>
</dbReference>
<evidence type="ECO:0000313" key="3">
    <source>
        <dbReference type="EMBL" id="GLG88951.1"/>
    </source>
</evidence>
<dbReference type="PANTHER" id="PTHR44757:SF2">
    <property type="entry name" value="BIOFILM ARCHITECTURE MAINTENANCE PROTEIN MBAA"/>
    <property type="match status" value="1"/>
</dbReference>
<evidence type="ECO:0000259" key="1">
    <source>
        <dbReference type="PROSITE" id="PS50113"/>
    </source>
</evidence>
<organism evidence="3 4">
    <name type="scientific">Sellimonas catena</name>
    <dbReference type="NCBI Taxonomy" id="2994035"/>
    <lineage>
        <taxon>Bacteria</taxon>
        <taxon>Bacillati</taxon>
        <taxon>Bacillota</taxon>
        <taxon>Clostridia</taxon>
        <taxon>Lachnospirales</taxon>
        <taxon>Lachnospiraceae</taxon>
        <taxon>Sellimonas</taxon>
    </lineage>
</organism>
<comment type="caution">
    <text evidence="3">The sequence shown here is derived from an EMBL/GenBank/DDBJ whole genome shotgun (WGS) entry which is preliminary data.</text>
</comment>
<reference evidence="3" key="1">
    <citation type="submission" date="2022-11" db="EMBL/GenBank/DDBJ databases">
        <title>Draft genome sequence of Sellimonas catena strain 18CBH55.</title>
        <authorList>
            <person name="Atsushi H."/>
            <person name="Moriya O."/>
            <person name="Mitsuo S."/>
        </authorList>
    </citation>
    <scope>NUCLEOTIDE SEQUENCE</scope>
    <source>
        <strain evidence="3">18CBH55</strain>
    </source>
</reference>
<dbReference type="SUPFAM" id="SSF55073">
    <property type="entry name" value="Nucleotide cyclase"/>
    <property type="match status" value="1"/>
</dbReference>
<feature type="domain" description="GGDEF" evidence="2">
    <location>
        <begin position="212"/>
        <end position="343"/>
    </location>
</feature>